<proteinExistence type="predicted"/>
<name>A0AAP0JTS5_9MAGN</name>
<comment type="caution">
    <text evidence="2">The sequence shown here is derived from an EMBL/GenBank/DDBJ whole genome shotgun (WGS) entry which is preliminary data.</text>
</comment>
<organism evidence="2 3">
    <name type="scientific">Stephania cephalantha</name>
    <dbReference type="NCBI Taxonomy" id="152367"/>
    <lineage>
        <taxon>Eukaryota</taxon>
        <taxon>Viridiplantae</taxon>
        <taxon>Streptophyta</taxon>
        <taxon>Embryophyta</taxon>
        <taxon>Tracheophyta</taxon>
        <taxon>Spermatophyta</taxon>
        <taxon>Magnoliopsida</taxon>
        <taxon>Ranunculales</taxon>
        <taxon>Menispermaceae</taxon>
        <taxon>Menispermoideae</taxon>
        <taxon>Cissampelideae</taxon>
        <taxon>Stephania</taxon>
    </lineage>
</organism>
<evidence type="ECO:0000313" key="3">
    <source>
        <dbReference type="Proteomes" id="UP001419268"/>
    </source>
</evidence>
<reference evidence="2 3" key="1">
    <citation type="submission" date="2024-01" db="EMBL/GenBank/DDBJ databases">
        <title>Genome assemblies of Stephania.</title>
        <authorList>
            <person name="Yang L."/>
        </authorList>
    </citation>
    <scope>NUCLEOTIDE SEQUENCE [LARGE SCALE GENOMIC DNA]</scope>
    <source>
        <strain evidence="2">JXDWG</strain>
        <tissue evidence="2">Leaf</tissue>
    </source>
</reference>
<dbReference type="EMBL" id="JBBNAG010000004">
    <property type="protein sequence ID" value="KAK9140106.1"/>
    <property type="molecule type" value="Genomic_DNA"/>
</dbReference>
<gene>
    <name evidence="2" type="ORF">Scep_009787</name>
</gene>
<keyword evidence="3" id="KW-1185">Reference proteome</keyword>
<protein>
    <submittedName>
        <fullName evidence="2">Uncharacterized protein</fullName>
    </submittedName>
</protein>
<sequence length="73" mass="8464">MVRGRERVLNRGEVKRNRDHDMARGKSIVSRQEVDDEPIRVQRRSEVVLSASPYAPGDRGKRRAQTASYQKEK</sequence>
<evidence type="ECO:0000313" key="2">
    <source>
        <dbReference type="EMBL" id="KAK9140106.1"/>
    </source>
</evidence>
<feature type="region of interest" description="Disordered" evidence="1">
    <location>
        <begin position="1"/>
        <end position="26"/>
    </location>
</feature>
<feature type="compositionally biased region" description="Basic and acidic residues" evidence="1">
    <location>
        <begin position="1"/>
        <end position="24"/>
    </location>
</feature>
<dbReference type="Proteomes" id="UP001419268">
    <property type="component" value="Unassembled WGS sequence"/>
</dbReference>
<feature type="region of interest" description="Disordered" evidence="1">
    <location>
        <begin position="50"/>
        <end position="73"/>
    </location>
</feature>
<evidence type="ECO:0000256" key="1">
    <source>
        <dbReference type="SAM" id="MobiDB-lite"/>
    </source>
</evidence>
<accession>A0AAP0JTS5</accession>
<dbReference type="AlphaFoldDB" id="A0AAP0JTS5"/>